<name>A0A2C9D9U0_9HYPH</name>
<sequence length="187" mass="20482">MQHTVYDAAKRRRPPSGLSRREVLTRGSGTAIGIAITVTSASTLINAAEAWGMETKALAPETMRTLILLARDIYPHDKIADRFYAIAVKGHDEKAAGDPEYKALIEDGVAGLDKAAGSGGYVGVGWEEDRVKLLMPIEESPFFQTVRGGLVVGLYNQQEIWPVFGYEGESYSKGGYIQRGFDDIDWL</sequence>
<evidence type="ECO:0000313" key="2">
    <source>
        <dbReference type="EMBL" id="SON57082.1"/>
    </source>
</evidence>
<feature type="region of interest" description="Disordered" evidence="1">
    <location>
        <begin position="1"/>
        <end position="20"/>
    </location>
</feature>
<organism evidence="2 3">
    <name type="scientific">Hartmannibacter diazotrophicus</name>
    <dbReference type="NCBI Taxonomy" id="1482074"/>
    <lineage>
        <taxon>Bacteria</taxon>
        <taxon>Pseudomonadati</taxon>
        <taxon>Pseudomonadota</taxon>
        <taxon>Alphaproteobacteria</taxon>
        <taxon>Hyphomicrobiales</taxon>
        <taxon>Pleomorphomonadaceae</taxon>
        <taxon>Hartmannibacter</taxon>
    </lineage>
</organism>
<keyword evidence="3" id="KW-1185">Reference proteome</keyword>
<accession>A0A2C9D9U0</accession>
<dbReference type="InterPro" id="IPR006311">
    <property type="entry name" value="TAT_signal"/>
</dbReference>
<evidence type="ECO:0000256" key="1">
    <source>
        <dbReference type="SAM" id="MobiDB-lite"/>
    </source>
</evidence>
<dbReference type="RefSeq" id="WP_099558985.1">
    <property type="nucleotide sequence ID" value="NZ_LT960614.1"/>
</dbReference>
<dbReference type="EMBL" id="LT960614">
    <property type="protein sequence ID" value="SON57082.1"/>
    <property type="molecule type" value="Genomic_DNA"/>
</dbReference>
<dbReference type="PROSITE" id="PS51318">
    <property type="entry name" value="TAT"/>
    <property type="match status" value="1"/>
</dbReference>
<dbReference type="OrthoDB" id="4929908at2"/>
<evidence type="ECO:0008006" key="4">
    <source>
        <dbReference type="Google" id="ProtNLM"/>
    </source>
</evidence>
<dbReference type="Proteomes" id="UP000223606">
    <property type="component" value="Chromosome 1"/>
</dbReference>
<dbReference type="KEGG" id="hdi:HDIA_3541"/>
<evidence type="ECO:0000313" key="3">
    <source>
        <dbReference type="Proteomes" id="UP000223606"/>
    </source>
</evidence>
<reference evidence="3" key="1">
    <citation type="submission" date="2017-09" db="EMBL/GenBank/DDBJ databases">
        <title>Genome sequence of Nannocystis excedens DSM 71.</title>
        <authorList>
            <person name="Blom J."/>
        </authorList>
    </citation>
    <scope>NUCLEOTIDE SEQUENCE [LARGE SCALE GENOMIC DNA]</scope>
    <source>
        <strain evidence="3">type strain: E19</strain>
    </source>
</reference>
<proteinExistence type="predicted"/>
<dbReference type="AlphaFoldDB" id="A0A2C9D9U0"/>
<gene>
    <name evidence="2" type="ORF">HDIA_3541</name>
</gene>
<protein>
    <recommendedName>
        <fullName evidence="4">Twin-arginine translocation pathway signal</fullName>
    </recommendedName>
</protein>